<feature type="chain" id="PRO_5044550316" description="Thioredoxin domain-containing protein" evidence="5">
    <location>
        <begin position="26"/>
        <end position="176"/>
    </location>
</feature>
<keyword evidence="10" id="KW-1185">Reference proteome</keyword>
<dbReference type="InterPro" id="IPR005788">
    <property type="entry name" value="PDI_thioredoxin-like_dom"/>
</dbReference>
<reference evidence="8" key="2">
    <citation type="journal article" date="2019" name="IMA Fungus">
        <title>Genome sequencing and comparison of five Tilletia species to identify candidate genes for the detection of regulated species infecting wheat.</title>
        <authorList>
            <person name="Nguyen H.D.T."/>
            <person name="Sultana T."/>
            <person name="Kesanakurti P."/>
            <person name="Hambleton S."/>
        </authorList>
    </citation>
    <scope>NUCLEOTIDE SEQUENCE</scope>
    <source>
        <strain evidence="8">DAOMC 238032</strain>
    </source>
</reference>
<dbReference type="EMBL" id="LWDD02000229">
    <property type="protein sequence ID" value="KAE8262527.1"/>
    <property type="molecule type" value="Genomic_DNA"/>
</dbReference>
<dbReference type="GO" id="GO:0006457">
    <property type="term" value="P:protein folding"/>
    <property type="evidence" value="ECO:0007669"/>
    <property type="project" value="TreeGrafter"/>
</dbReference>
<dbReference type="EMBL" id="CAJHJG010005733">
    <property type="protein sequence ID" value="CAD6952248.1"/>
    <property type="molecule type" value="Genomic_DNA"/>
</dbReference>
<dbReference type="NCBIfam" id="TIGR01126">
    <property type="entry name" value="pdi_dom"/>
    <property type="match status" value="1"/>
</dbReference>
<comment type="caution">
    <text evidence="8">The sequence shown here is derived from an EMBL/GenBank/DDBJ whole genome shotgun (WGS) entry which is preliminary data.</text>
</comment>
<dbReference type="Gene3D" id="3.40.30.10">
    <property type="entry name" value="Glutaredoxin"/>
    <property type="match status" value="1"/>
</dbReference>
<evidence type="ECO:0000313" key="9">
    <source>
        <dbReference type="Proteomes" id="UP000077671"/>
    </source>
</evidence>
<feature type="domain" description="Thioredoxin" evidence="6">
    <location>
        <begin position="13"/>
        <end position="145"/>
    </location>
</feature>
<reference evidence="7" key="3">
    <citation type="submission" date="2020-10" db="EMBL/GenBank/DDBJ databases">
        <authorList>
            <person name="Sedaghatjoo S."/>
        </authorList>
    </citation>
    <scope>NUCLEOTIDE SEQUENCE</scope>
    <source>
        <strain evidence="7">AZH3</strain>
    </source>
</reference>
<evidence type="ECO:0000313" key="10">
    <source>
        <dbReference type="Proteomes" id="UP000836402"/>
    </source>
</evidence>
<dbReference type="Pfam" id="PF00085">
    <property type="entry name" value="Thioredoxin"/>
    <property type="match status" value="1"/>
</dbReference>
<dbReference type="InterPro" id="IPR017937">
    <property type="entry name" value="Thioredoxin_CS"/>
</dbReference>
<sequence length="176" mass="18915">MRLSPSTLLTGSALLLLSLPSTTFASNVADWTKDPESQLKSLSSTGASGPGPSALVEFFAPWCGHCKNLAPIYEQLADGFAHEKDRIVVAKVDADSNRSASKTFDIAGFPTLKLFEAKGGNSAKETYQGPRSLESLAAYINEQTGAEFYAPQCGPFLPRNCLRLGFQQQASFASRF</sequence>
<reference evidence="8" key="1">
    <citation type="submission" date="2016-04" db="EMBL/GenBank/DDBJ databases">
        <authorList>
            <person name="Nguyen H.D."/>
            <person name="Kesanakurti P."/>
            <person name="Cullis J."/>
            <person name="Levesque C.A."/>
            <person name="Hambleton S."/>
        </authorList>
    </citation>
    <scope>NUCLEOTIDE SEQUENCE</scope>
    <source>
        <strain evidence="8">DAOMC 238032</strain>
    </source>
</reference>
<dbReference type="PROSITE" id="PS51352">
    <property type="entry name" value="THIOREDOXIN_2"/>
    <property type="match status" value="1"/>
</dbReference>
<evidence type="ECO:0000256" key="1">
    <source>
        <dbReference type="ARBA" id="ARBA00006347"/>
    </source>
</evidence>
<keyword evidence="2 5" id="KW-0732">Signal</keyword>
<feature type="signal peptide" evidence="5">
    <location>
        <begin position="1"/>
        <end position="25"/>
    </location>
</feature>
<evidence type="ECO:0000256" key="4">
    <source>
        <dbReference type="RuleBase" id="RU004208"/>
    </source>
</evidence>
<evidence type="ECO:0000313" key="7">
    <source>
        <dbReference type="EMBL" id="CAD6952248.1"/>
    </source>
</evidence>
<comment type="similarity">
    <text evidence="1 4">Belongs to the protein disulfide isomerase family.</text>
</comment>
<dbReference type="PROSITE" id="PS00194">
    <property type="entry name" value="THIOREDOXIN_1"/>
    <property type="match status" value="1"/>
</dbReference>
<evidence type="ECO:0000256" key="5">
    <source>
        <dbReference type="SAM" id="SignalP"/>
    </source>
</evidence>
<dbReference type="Proteomes" id="UP000836402">
    <property type="component" value="Unassembled WGS sequence"/>
</dbReference>
<dbReference type="GO" id="GO:0005783">
    <property type="term" value="C:endoplasmic reticulum"/>
    <property type="evidence" value="ECO:0007669"/>
    <property type="project" value="TreeGrafter"/>
</dbReference>
<dbReference type="Proteomes" id="UP000077671">
    <property type="component" value="Unassembled WGS sequence"/>
</dbReference>
<accession>A0A177VE97</accession>
<dbReference type="AlphaFoldDB" id="A0A177VE97"/>
<keyword evidence="3" id="KW-0677">Repeat</keyword>
<name>A0A177VE97_9BASI</name>
<evidence type="ECO:0000259" key="6">
    <source>
        <dbReference type="PROSITE" id="PS51352"/>
    </source>
</evidence>
<gene>
    <name evidence="8" type="ORF">A4X03_0g2390</name>
    <name evidence="7" type="ORF">JKIAZH3_G4527</name>
</gene>
<organism evidence="8 9">
    <name type="scientific">Tilletia caries</name>
    <name type="common">wheat bunt fungus</name>
    <dbReference type="NCBI Taxonomy" id="13290"/>
    <lineage>
        <taxon>Eukaryota</taxon>
        <taxon>Fungi</taxon>
        <taxon>Dikarya</taxon>
        <taxon>Basidiomycota</taxon>
        <taxon>Ustilaginomycotina</taxon>
        <taxon>Exobasidiomycetes</taxon>
        <taxon>Tilletiales</taxon>
        <taxon>Tilletiaceae</taxon>
        <taxon>Tilletia</taxon>
    </lineage>
</organism>
<protein>
    <recommendedName>
        <fullName evidence="6">Thioredoxin domain-containing protein</fullName>
    </recommendedName>
</protein>
<dbReference type="InterPro" id="IPR013766">
    <property type="entry name" value="Thioredoxin_domain"/>
</dbReference>
<dbReference type="InterPro" id="IPR036249">
    <property type="entry name" value="Thioredoxin-like_sf"/>
</dbReference>
<dbReference type="InterPro" id="IPR051063">
    <property type="entry name" value="PDI"/>
</dbReference>
<proteinExistence type="inferred from homology"/>
<dbReference type="PRINTS" id="PR00421">
    <property type="entry name" value="THIOREDOXIN"/>
</dbReference>
<dbReference type="PANTHER" id="PTHR45672">
    <property type="entry name" value="PROTEIN DISULFIDE-ISOMERASE C17H9.14C-RELATED"/>
    <property type="match status" value="1"/>
</dbReference>
<dbReference type="GO" id="GO:0003756">
    <property type="term" value="F:protein disulfide isomerase activity"/>
    <property type="evidence" value="ECO:0007669"/>
    <property type="project" value="InterPro"/>
</dbReference>
<dbReference type="SUPFAM" id="SSF52833">
    <property type="entry name" value="Thioredoxin-like"/>
    <property type="match status" value="1"/>
</dbReference>
<dbReference type="PANTHER" id="PTHR45672:SF11">
    <property type="entry name" value="PROTEIN DISULFIDE-ISOMERASE C17H9.14C"/>
    <property type="match status" value="1"/>
</dbReference>
<evidence type="ECO:0000256" key="2">
    <source>
        <dbReference type="ARBA" id="ARBA00022729"/>
    </source>
</evidence>
<evidence type="ECO:0000313" key="8">
    <source>
        <dbReference type="EMBL" id="KAE8262527.1"/>
    </source>
</evidence>
<evidence type="ECO:0000256" key="3">
    <source>
        <dbReference type="ARBA" id="ARBA00022737"/>
    </source>
</evidence>